<feature type="domain" description="HPr" evidence="10">
    <location>
        <begin position="162"/>
        <end position="248"/>
    </location>
</feature>
<evidence type="ECO:0000313" key="11">
    <source>
        <dbReference type="EMBL" id="KSW10549.1"/>
    </source>
</evidence>
<dbReference type="EMBL" id="LLVT01000003">
    <property type="protein sequence ID" value="KSW10549.1"/>
    <property type="molecule type" value="Genomic_DNA"/>
</dbReference>
<dbReference type="SUPFAM" id="SSF53062">
    <property type="entry name" value="PTS system fructose IIA component-like"/>
    <property type="match status" value="1"/>
</dbReference>
<dbReference type="InterPro" id="IPR035895">
    <property type="entry name" value="HPr-like_sf"/>
</dbReference>
<feature type="region of interest" description="Disordered" evidence="8">
    <location>
        <begin position="136"/>
        <end position="160"/>
    </location>
</feature>
<feature type="domain" description="PTS EIIA type-4" evidence="9">
    <location>
        <begin position="4"/>
        <end position="136"/>
    </location>
</feature>
<dbReference type="Gene3D" id="3.30.1340.10">
    <property type="entry name" value="HPr-like"/>
    <property type="match status" value="1"/>
</dbReference>
<dbReference type="AlphaFoldDB" id="A0A0V8RR17"/>
<dbReference type="Proteomes" id="UP000054686">
    <property type="component" value="Unassembled WGS sequence"/>
</dbReference>
<sequence>MSVRVSFVIVSHSASLANGVCELAAQMAPDVHFEAAGGTDDGRIGTSYDLVETALEAALAAVDGEGSGVIILTDLGSATMTVESVIDMSDEPERVRFVDTCLVEGAVASSVRAQLGEDLDQVADVAAALAPRVDDVPAQEAPSPAPANPSGAGGGAQASSTWAQGDAVVADPVGLHARPAAAFVRLAGTFDAEVTVNGADGGSVLELMALGITQGQSVHIEANGADATAAVAALTDMLESATPQTPESKETT</sequence>
<dbReference type="Pfam" id="PF00381">
    <property type="entry name" value="PTS-HPr"/>
    <property type="match status" value="1"/>
</dbReference>
<dbReference type="PROSITE" id="PS51350">
    <property type="entry name" value="PTS_HPR_DOM"/>
    <property type="match status" value="1"/>
</dbReference>
<dbReference type="GO" id="GO:0009401">
    <property type="term" value="P:phosphoenolpyruvate-dependent sugar phosphotransferase system"/>
    <property type="evidence" value="ECO:0007669"/>
    <property type="project" value="InterPro"/>
</dbReference>
<keyword evidence="11" id="KW-0418">Kinase</keyword>
<dbReference type="GO" id="GO:0047324">
    <property type="term" value="F:phosphoenolpyruvate-glycerone phosphotransferase activity"/>
    <property type="evidence" value="ECO:0007669"/>
    <property type="project" value="UniProtKB-EC"/>
</dbReference>
<comment type="catalytic activity">
    <reaction evidence="1">
        <text>dihydroxyacetone + phosphoenolpyruvate = dihydroxyacetone phosphate + pyruvate</text>
        <dbReference type="Rhea" id="RHEA:18381"/>
        <dbReference type="ChEBI" id="CHEBI:15361"/>
        <dbReference type="ChEBI" id="CHEBI:16016"/>
        <dbReference type="ChEBI" id="CHEBI:57642"/>
        <dbReference type="ChEBI" id="CHEBI:58702"/>
        <dbReference type="EC" id="2.7.1.121"/>
    </reaction>
</comment>
<comment type="function">
    <text evidence="3">General (non sugar-specific) component of the phosphoenolpyruvate-dependent sugar phosphotransferase system (sugar PTS). This major carbohydrate active-transport system catalyzes the phosphorylation of incoming sugar substrates concomitantly with their translocation across the cell membrane. The phosphoryl group from phosphoenolpyruvate (PEP) is transferred to the phosphoryl carrier protein HPr by enzyme I. Phospho-HPr then transfers it to the PTS EIIA domain.</text>
</comment>
<dbReference type="Gene3D" id="3.40.50.510">
    <property type="entry name" value="Phosphotransferase system, mannose-type IIA component"/>
    <property type="match status" value="1"/>
</dbReference>
<dbReference type="NCBIfam" id="TIGR01003">
    <property type="entry name" value="PTS_HPr_family"/>
    <property type="match status" value="1"/>
</dbReference>
<dbReference type="PRINTS" id="PR00107">
    <property type="entry name" value="PHOSPHOCPHPR"/>
</dbReference>
<gene>
    <name evidence="11" type="ORF">APY09_08590</name>
</gene>
<dbReference type="PROSITE" id="PS51096">
    <property type="entry name" value="PTS_EIIA_TYPE_4"/>
    <property type="match status" value="1"/>
</dbReference>
<dbReference type="PANTHER" id="PTHR38594">
    <property type="entry name" value="PEP-DEPENDENT DIHYDROXYACETONE KINASE, PHOSPHORYL DONOR SUBUNIT DHAM"/>
    <property type="match status" value="1"/>
</dbReference>
<evidence type="ECO:0000313" key="12">
    <source>
        <dbReference type="Proteomes" id="UP000054686"/>
    </source>
</evidence>
<evidence type="ECO:0000256" key="8">
    <source>
        <dbReference type="SAM" id="MobiDB-lite"/>
    </source>
</evidence>
<evidence type="ECO:0000256" key="2">
    <source>
        <dbReference type="ARBA" id="ARBA00002788"/>
    </source>
</evidence>
<comment type="caution">
    <text evidence="11">The sequence shown here is derived from an EMBL/GenBank/DDBJ whole genome shotgun (WGS) entry which is preliminary data.</text>
</comment>
<dbReference type="InterPro" id="IPR036662">
    <property type="entry name" value="PTS_EIIA_man-typ_sf"/>
</dbReference>
<evidence type="ECO:0000256" key="6">
    <source>
        <dbReference type="ARBA" id="ARBA00022679"/>
    </source>
</evidence>
<comment type="subunit">
    <text evidence="7">Homodimer. The dihydroxyacetone kinase complex is composed of a homodimer of DhaM, a homodimer of DhaK and the subunit DhaL.</text>
</comment>
<evidence type="ECO:0000256" key="7">
    <source>
        <dbReference type="ARBA" id="ARBA00046577"/>
    </source>
</evidence>
<dbReference type="Pfam" id="PF03610">
    <property type="entry name" value="EIIA-man"/>
    <property type="match status" value="1"/>
</dbReference>
<reference evidence="11 12" key="1">
    <citation type="submission" date="2015-10" db="EMBL/GenBank/DDBJ databases">
        <title>Draft Genome of Actinomyces odontolyticus subsp. actinosynbacter strain XH001.</title>
        <authorList>
            <person name="Mclean J.S."/>
            <person name="He X."/>
        </authorList>
    </citation>
    <scope>NUCLEOTIDE SEQUENCE [LARGE SCALE GENOMIC DNA]</scope>
    <source>
        <strain evidence="11 12">XH001</strain>
    </source>
</reference>
<dbReference type="RefSeq" id="WP_060567414.1">
    <property type="nucleotide sequence ID" value="NZ_CP040006.1"/>
</dbReference>
<protein>
    <recommendedName>
        <fullName evidence="5">Phosphocarrier protein HPr</fullName>
        <ecNumber evidence="4">2.7.1.121</ecNumber>
    </recommendedName>
</protein>
<evidence type="ECO:0000259" key="10">
    <source>
        <dbReference type="PROSITE" id="PS51350"/>
    </source>
</evidence>
<organism evidence="11 12">
    <name type="scientific">Schaalia odontolytica</name>
    <dbReference type="NCBI Taxonomy" id="1660"/>
    <lineage>
        <taxon>Bacteria</taxon>
        <taxon>Bacillati</taxon>
        <taxon>Actinomycetota</taxon>
        <taxon>Actinomycetes</taxon>
        <taxon>Actinomycetales</taxon>
        <taxon>Actinomycetaceae</taxon>
        <taxon>Schaalia</taxon>
    </lineage>
</organism>
<dbReference type="GO" id="GO:0019563">
    <property type="term" value="P:glycerol catabolic process"/>
    <property type="evidence" value="ECO:0007669"/>
    <property type="project" value="InterPro"/>
</dbReference>
<dbReference type="CDD" id="cd00367">
    <property type="entry name" value="PTS-HPr_like"/>
    <property type="match status" value="1"/>
</dbReference>
<dbReference type="SUPFAM" id="SSF55594">
    <property type="entry name" value="HPr-like"/>
    <property type="match status" value="1"/>
</dbReference>
<dbReference type="GO" id="GO:0016020">
    <property type="term" value="C:membrane"/>
    <property type="evidence" value="ECO:0007669"/>
    <property type="project" value="InterPro"/>
</dbReference>
<dbReference type="InterPro" id="IPR000032">
    <property type="entry name" value="HPr-like"/>
</dbReference>
<dbReference type="InterPro" id="IPR001020">
    <property type="entry name" value="PTS_HPr_His_P_site"/>
</dbReference>
<evidence type="ECO:0000256" key="1">
    <source>
        <dbReference type="ARBA" id="ARBA00001113"/>
    </source>
</evidence>
<proteinExistence type="predicted"/>
<dbReference type="EC" id="2.7.1.121" evidence="4"/>
<dbReference type="InterPro" id="IPR004701">
    <property type="entry name" value="PTS_EIIA_man-typ"/>
</dbReference>
<comment type="function">
    <text evidence="2">Component of the dihydroxyacetone kinase complex, which is responsible for the phosphoenolpyruvate (PEP)-dependent phosphorylation of dihydroxyacetone. DhaM serves as the phosphoryl donor. Is phosphorylated by phosphoenolpyruvate in an EI- and HPr-dependent reaction, and a phosphorelay system on histidine residues finally leads to phosphoryl transfer to DhaL and dihydroxyacetone.</text>
</comment>
<dbReference type="InterPro" id="IPR039643">
    <property type="entry name" value="DhaM"/>
</dbReference>
<name>A0A0V8RR17_9ACTO</name>
<keyword evidence="6" id="KW-0808">Transferase</keyword>
<dbReference type="OrthoDB" id="350754at2"/>
<evidence type="ECO:0000259" key="9">
    <source>
        <dbReference type="PROSITE" id="PS51096"/>
    </source>
</evidence>
<evidence type="ECO:0000256" key="4">
    <source>
        <dbReference type="ARBA" id="ARBA00012095"/>
    </source>
</evidence>
<dbReference type="InterPro" id="IPR012844">
    <property type="entry name" value="DhaM_N"/>
</dbReference>
<evidence type="ECO:0000256" key="3">
    <source>
        <dbReference type="ARBA" id="ARBA00003681"/>
    </source>
</evidence>
<dbReference type="PROSITE" id="PS00369">
    <property type="entry name" value="PTS_HPR_HIS"/>
    <property type="match status" value="1"/>
</dbReference>
<dbReference type="PANTHER" id="PTHR38594:SF1">
    <property type="entry name" value="PEP-DEPENDENT DIHYDROXYACETONE KINASE, PHOSPHORYL DONOR SUBUNIT DHAM"/>
    <property type="match status" value="1"/>
</dbReference>
<dbReference type="NCBIfam" id="TIGR02364">
    <property type="entry name" value="dha_pts"/>
    <property type="match status" value="1"/>
</dbReference>
<accession>A0A0V8RR17</accession>
<evidence type="ECO:0000256" key="5">
    <source>
        <dbReference type="ARBA" id="ARBA00020422"/>
    </source>
</evidence>